<keyword evidence="6 9" id="KW-1133">Transmembrane helix</keyword>
<evidence type="ECO:0000256" key="1">
    <source>
        <dbReference type="ARBA" id="ARBA00004651"/>
    </source>
</evidence>
<reference evidence="11 12" key="1">
    <citation type="submission" date="2020-07" db="EMBL/GenBank/DDBJ databases">
        <authorList>
            <person name="Cui H."/>
        </authorList>
    </citation>
    <scope>NUCLEOTIDE SEQUENCE [LARGE SCALE GENOMIC DNA]</scope>
    <source>
        <strain evidence="11 12">YPL8</strain>
    </source>
</reference>
<dbReference type="OrthoDB" id="157118at2157"/>
<evidence type="ECO:0000313" key="11">
    <source>
        <dbReference type="EMBL" id="QLG47614.1"/>
    </source>
</evidence>
<accession>A0A7D5GFI2</accession>
<keyword evidence="12" id="KW-1185">Reference proteome</keyword>
<dbReference type="RefSeq" id="WP_179259356.1">
    <property type="nucleotide sequence ID" value="NZ_CP058601.1"/>
</dbReference>
<feature type="transmembrane region" description="Helical" evidence="9">
    <location>
        <begin position="6"/>
        <end position="24"/>
    </location>
</feature>
<keyword evidence="4" id="KW-1003">Cell membrane</keyword>
<dbReference type="Gene3D" id="1.20.1530.20">
    <property type="match status" value="1"/>
</dbReference>
<feature type="transmembrane region" description="Helical" evidence="9">
    <location>
        <begin position="180"/>
        <end position="202"/>
    </location>
</feature>
<feature type="transmembrane region" description="Helical" evidence="9">
    <location>
        <begin position="36"/>
        <end position="54"/>
    </location>
</feature>
<proteinExistence type="predicted"/>
<dbReference type="GO" id="GO:0015297">
    <property type="term" value="F:antiporter activity"/>
    <property type="evidence" value="ECO:0007669"/>
    <property type="project" value="UniProtKB-KW"/>
</dbReference>
<keyword evidence="3" id="KW-0050">Antiport</keyword>
<feature type="transmembrane region" description="Helical" evidence="9">
    <location>
        <begin position="327"/>
        <end position="348"/>
    </location>
</feature>
<feature type="domain" description="Cation/H+ exchanger transmembrane" evidence="10">
    <location>
        <begin position="16"/>
        <end position="414"/>
    </location>
</feature>
<evidence type="ECO:0000256" key="8">
    <source>
        <dbReference type="ARBA" id="ARBA00023136"/>
    </source>
</evidence>
<dbReference type="KEGG" id="haly:HYG82_01510"/>
<dbReference type="PANTHER" id="PTHR32507:SF8">
    <property type="entry name" value="CNH1P"/>
    <property type="match status" value="1"/>
</dbReference>
<feature type="transmembrane region" description="Helical" evidence="9">
    <location>
        <begin position="255"/>
        <end position="277"/>
    </location>
</feature>
<evidence type="ECO:0000259" key="10">
    <source>
        <dbReference type="Pfam" id="PF00999"/>
    </source>
</evidence>
<protein>
    <submittedName>
        <fullName evidence="11">Cation:proton antiporter</fullName>
    </submittedName>
</protein>
<keyword evidence="2" id="KW-0813">Transport</keyword>
<organism evidence="11 12">
    <name type="scientific">Natrinema halophilum</name>
    <dbReference type="NCBI Taxonomy" id="1699371"/>
    <lineage>
        <taxon>Archaea</taxon>
        <taxon>Methanobacteriati</taxon>
        <taxon>Methanobacteriota</taxon>
        <taxon>Stenosarchaea group</taxon>
        <taxon>Halobacteria</taxon>
        <taxon>Halobacteriales</taxon>
        <taxon>Natrialbaceae</taxon>
        <taxon>Natrinema</taxon>
    </lineage>
</organism>
<feature type="transmembrane region" description="Helical" evidence="9">
    <location>
        <begin position="66"/>
        <end position="83"/>
    </location>
</feature>
<feature type="transmembrane region" description="Helical" evidence="9">
    <location>
        <begin position="214"/>
        <end position="235"/>
    </location>
</feature>
<sequence length="428" mass="45126">MALELYTVGLVVIGVALFGVAVLPRFVSDRAISMPIFFVLYGMLVFGLPIGLPAPDPLEQGATTEHLTELGVIVALMGVGLKIDRVPGWRAWASTWRLLAITMPLSIGGAALLGRWIGLVVPTAILLGASIAPTDPVLASEVQVRGPGMGSEEESLDTAEGKQDEVRFALTSEAGLNDGLAFPFTNLAIAIALVGLEPTNWLGEWLLVDVGYRIAVGVIGGVGLGYLTARAVFATSPETPVAESVRGLEAIAGTVLVYGATELVGGYGFIAVFVAALMLRDYERSHEYNRSLHEVSELAEQVMMGLIMIFFGGAIVGGLLAPLTPEAIVATVLIVFVVRPLAGLVGFAGFERDVAERATIAFFGVRGIGSFYYLAYGLNGAAFQDADQLWAIVGAVVLVSIVVHGITATPAIRWLEARAERRFATGAE</sequence>
<dbReference type="Pfam" id="PF00999">
    <property type="entry name" value="Na_H_Exchanger"/>
    <property type="match status" value="1"/>
</dbReference>
<dbReference type="GeneID" id="56031927"/>
<feature type="transmembrane region" description="Helical" evidence="9">
    <location>
        <begin position="95"/>
        <end position="117"/>
    </location>
</feature>
<name>A0A7D5GFI2_9EURY</name>
<evidence type="ECO:0000256" key="2">
    <source>
        <dbReference type="ARBA" id="ARBA00022448"/>
    </source>
</evidence>
<dbReference type="EMBL" id="CP058601">
    <property type="protein sequence ID" value="QLG47614.1"/>
    <property type="molecule type" value="Genomic_DNA"/>
</dbReference>
<evidence type="ECO:0000256" key="4">
    <source>
        <dbReference type="ARBA" id="ARBA00022475"/>
    </source>
</evidence>
<evidence type="ECO:0000256" key="5">
    <source>
        <dbReference type="ARBA" id="ARBA00022692"/>
    </source>
</evidence>
<evidence type="ECO:0000256" key="7">
    <source>
        <dbReference type="ARBA" id="ARBA00023065"/>
    </source>
</evidence>
<keyword evidence="5 9" id="KW-0812">Transmembrane</keyword>
<feature type="transmembrane region" description="Helical" evidence="9">
    <location>
        <begin position="298"/>
        <end position="321"/>
    </location>
</feature>
<dbReference type="GO" id="GO:0005886">
    <property type="term" value="C:plasma membrane"/>
    <property type="evidence" value="ECO:0007669"/>
    <property type="project" value="UniProtKB-SubCell"/>
</dbReference>
<gene>
    <name evidence="11" type="ORF">HYG82_01510</name>
</gene>
<dbReference type="InterPro" id="IPR038770">
    <property type="entry name" value="Na+/solute_symporter_sf"/>
</dbReference>
<dbReference type="InterPro" id="IPR006153">
    <property type="entry name" value="Cation/H_exchanger_TM"/>
</dbReference>
<dbReference type="PANTHER" id="PTHR32507">
    <property type="entry name" value="NA(+)/H(+) ANTIPORTER 1"/>
    <property type="match status" value="1"/>
</dbReference>
<evidence type="ECO:0000256" key="6">
    <source>
        <dbReference type="ARBA" id="ARBA00022989"/>
    </source>
</evidence>
<evidence type="ECO:0000256" key="3">
    <source>
        <dbReference type="ARBA" id="ARBA00022449"/>
    </source>
</evidence>
<feature type="transmembrane region" description="Helical" evidence="9">
    <location>
        <begin position="390"/>
        <end position="412"/>
    </location>
</feature>
<dbReference type="GO" id="GO:1902600">
    <property type="term" value="P:proton transmembrane transport"/>
    <property type="evidence" value="ECO:0007669"/>
    <property type="project" value="InterPro"/>
</dbReference>
<dbReference type="AlphaFoldDB" id="A0A7D5GFI2"/>
<comment type="subcellular location">
    <subcellularLocation>
        <location evidence="1">Cell membrane</location>
        <topology evidence="1">Multi-pass membrane protein</topology>
    </subcellularLocation>
</comment>
<evidence type="ECO:0000256" key="9">
    <source>
        <dbReference type="SAM" id="Phobius"/>
    </source>
</evidence>
<dbReference type="Proteomes" id="UP000509241">
    <property type="component" value="Chromosome"/>
</dbReference>
<keyword evidence="7" id="KW-0406">Ion transport</keyword>
<evidence type="ECO:0000313" key="12">
    <source>
        <dbReference type="Proteomes" id="UP000509241"/>
    </source>
</evidence>
<feature type="transmembrane region" description="Helical" evidence="9">
    <location>
        <begin position="360"/>
        <end position="378"/>
    </location>
</feature>
<keyword evidence="8 9" id="KW-0472">Membrane</keyword>